<gene>
    <name evidence="4" type="ORF">BVC80_9097g6</name>
</gene>
<dbReference type="GO" id="GO:0003723">
    <property type="term" value="F:RNA binding"/>
    <property type="evidence" value="ECO:0007669"/>
    <property type="project" value="InterPro"/>
</dbReference>
<protein>
    <submittedName>
        <fullName evidence="4">Pentatricopeptide repeat</fullName>
    </submittedName>
</protein>
<dbReference type="PANTHER" id="PTHR47926">
    <property type="entry name" value="PENTATRICOPEPTIDE REPEAT-CONTAINING PROTEIN"/>
    <property type="match status" value="1"/>
</dbReference>
<dbReference type="OrthoDB" id="1688675at2759"/>
<feature type="repeat" description="PPR" evidence="2">
    <location>
        <begin position="288"/>
        <end position="322"/>
    </location>
</feature>
<dbReference type="Pfam" id="PF01535">
    <property type="entry name" value="PPR"/>
    <property type="match status" value="4"/>
</dbReference>
<evidence type="ECO:0000313" key="5">
    <source>
        <dbReference type="Proteomes" id="UP000195402"/>
    </source>
</evidence>
<name>A0A200QEP9_MACCD</name>
<evidence type="ECO:0000256" key="1">
    <source>
        <dbReference type="ARBA" id="ARBA00022737"/>
    </source>
</evidence>
<dbReference type="Pfam" id="PF20431">
    <property type="entry name" value="E_motif"/>
    <property type="match status" value="1"/>
</dbReference>
<feature type="repeat" description="PPR" evidence="2">
    <location>
        <begin position="84"/>
        <end position="118"/>
    </location>
</feature>
<dbReference type="FunFam" id="1.25.40.10:FF:000184">
    <property type="entry name" value="Pentatricopeptide repeat-containing protein, chloroplastic"/>
    <property type="match status" value="1"/>
</dbReference>
<dbReference type="GO" id="GO:0009451">
    <property type="term" value="P:RNA modification"/>
    <property type="evidence" value="ECO:0007669"/>
    <property type="project" value="InterPro"/>
</dbReference>
<dbReference type="InterPro" id="IPR046960">
    <property type="entry name" value="PPR_At4g14850-like_plant"/>
</dbReference>
<keyword evidence="1" id="KW-0677">Repeat</keyword>
<dbReference type="PANTHER" id="PTHR47926:SF436">
    <property type="entry name" value="PENTATRICOPEPTIDE REPEAT-CONTAINING PROTEIN ELI1, CHLOROPLASTIC-LIKE ISOFORM X2"/>
    <property type="match status" value="1"/>
</dbReference>
<dbReference type="Pfam" id="PF20430">
    <property type="entry name" value="Eplus_motif"/>
    <property type="match status" value="1"/>
</dbReference>
<dbReference type="Pfam" id="PF14432">
    <property type="entry name" value="DYW_deaminase"/>
    <property type="match status" value="1"/>
</dbReference>
<dbReference type="Proteomes" id="UP000195402">
    <property type="component" value="Unassembled WGS sequence"/>
</dbReference>
<dbReference type="GO" id="GO:0008270">
    <property type="term" value="F:zinc ion binding"/>
    <property type="evidence" value="ECO:0007669"/>
    <property type="project" value="InterPro"/>
</dbReference>
<dbReference type="InterPro" id="IPR046849">
    <property type="entry name" value="E2_motif"/>
</dbReference>
<accession>A0A200QEP9</accession>
<evidence type="ECO:0000259" key="3">
    <source>
        <dbReference type="Pfam" id="PF14432"/>
    </source>
</evidence>
<evidence type="ECO:0000313" key="4">
    <source>
        <dbReference type="EMBL" id="OVA08950.1"/>
    </source>
</evidence>
<dbReference type="PROSITE" id="PS51375">
    <property type="entry name" value="PPR"/>
    <property type="match status" value="2"/>
</dbReference>
<dbReference type="OMA" id="EMVFGCG"/>
<comment type="caution">
    <text evidence="4">The sequence shown here is derived from an EMBL/GenBank/DDBJ whole genome shotgun (WGS) entry which is preliminary data.</text>
</comment>
<dbReference type="InterPro" id="IPR046848">
    <property type="entry name" value="E_motif"/>
</dbReference>
<dbReference type="InParanoid" id="A0A200QEP9"/>
<reference evidence="4 5" key="1">
    <citation type="journal article" date="2017" name="Mol. Plant">
        <title>The Genome of Medicinal Plant Macleaya cordata Provides New Insights into Benzylisoquinoline Alkaloids Metabolism.</title>
        <authorList>
            <person name="Liu X."/>
            <person name="Liu Y."/>
            <person name="Huang P."/>
            <person name="Ma Y."/>
            <person name="Qing Z."/>
            <person name="Tang Q."/>
            <person name="Cao H."/>
            <person name="Cheng P."/>
            <person name="Zheng Y."/>
            <person name="Yuan Z."/>
            <person name="Zhou Y."/>
            <person name="Liu J."/>
            <person name="Tang Z."/>
            <person name="Zhuo Y."/>
            <person name="Zhang Y."/>
            <person name="Yu L."/>
            <person name="Huang J."/>
            <person name="Yang P."/>
            <person name="Peng Q."/>
            <person name="Zhang J."/>
            <person name="Jiang W."/>
            <person name="Zhang Z."/>
            <person name="Lin K."/>
            <person name="Ro D.K."/>
            <person name="Chen X."/>
            <person name="Xiong X."/>
            <person name="Shang Y."/>
            <person name="Huang S."/>
            <person name="Zeng J."/>
        </authorList>
    </citation>
    <scope>NUCLEOTIDE SEQUENCE [LARGE SCALE GENOMIC DNA]</scope>
    <source>
        <strain evidence="5">cv. BLH2017</strain>
        <tissue evidence="4">Root</tissue>
    </source>
</reference>
<dbReference type="Gene3D" id="1.25.40.10">
    <property type="entry name" value="Tetratricopeptide repeat domain"/>
    <property type="match status" value="3"/>
</dbReference>
<feature type="domain" description="DYW" evidence="3">
    <location>
        <begin position="554"/>
        <end position="633"/>
    </location>
</feature>
<dbReference type="AlphaFoldDB" id="A0A200QEP9"/>
<organism evidence="4 5">
    <name type="scientific">Macleaya cordata</name>
    <name type="common">Five-seeded plume-poppy</name>
    <name type="synonym">Bocconia cordata</name>
    <dbReference type="NCBI Taxonomy" id="56857"/>
    <lineage>
        <taxon>Eukaryota</taxon>
        <taxon>Viridiplantae</taxon>
        <taxon>Streptophyta</taxon>
        <taxon>Embryophyta</taxon>
        <taxon>Tracheophyta</taxon>
        <taxon>Spermatophyta</taxon>
        <taxon>Magnoliopsida</taxon>
        <taxon>Ranunculales</taxon>
        <taxon>Papaveraceae</taxon>
        <taxon>Papaveroideae</taxon>
        <taxon>Macleaya</taxon>
    </lineage>
</organism>
<dbReference type="InterPro" id="IPR002885">
    <property type="entry name" value="PPR_rpt"/>
</dbReference>
<keyword evidence="5" id="KW-1185">Reference proteome</keyword>
<dbReference type="Pfam" id="PF13041">
    <property type="entry name" value="PPR_2"/>
    <property type="match status" value="2"/>
</dbReference>
<dbReference type="EMBL" id="MVGT01002224">
    <property type="protein sequence ID" value="OVA08950.1"/>
    <property type="molecule type" value="Genomic_DNA"/>
</dbReference>
<dbReference type="NCBIfam" id="TIGR00756">
    <property type="entry name" value="PPR"/>
    <property type="match status" value="3"/>
</dbReference>
<proteinExistence type="predicted"/>
<dbReference type="FunCoup" id="A0A200QEP9">
    <property type="interactions" value="1"/>
</dbReference>
<evidence type="ECO:0000256" key="2">
    <source>
        <dbReference type="PROSITE-ProRule" id="PRU00708"/>
    </source>
</evidence>
<dbReference type="InterPro" id="IPR032867">
    <property type="entry name" value="DYW_dom"/>
</dbReference>
<dbReference type="InterPro" id="IPR011990">
    <property type="entry name" value="TPR-like_helical_dom_sf"/>
</dbReference>
<sequence>MRWNTIPQSSSSLSHHYYRSLLRTHAKTSSLIDGQKLHATLLKNGLSASPNTFLQNAILHLYASCGDALSARKVFDKIPNSHKDTIDWTTLMSCYARNGLPIDALNLFLVMQKESLRPDEVTFVSFFNACSRLGDLVSGSQGHCFMVKEGLPFTVTVSNAAMDMYVKCGKMRDARILFKEINDPSVVSWTIILSGMVKWEGVENGRLIFDEMPERNEVAWTVMIAGYIENGLPREAFVILSVMILDMQLELNHVTLCSLLSACSQSGDLFMGRWIHVYALKNMEKDMHLMVGTSLIDMYSKCGRIDRAFRVFESMSNRNVVAWNAMLSGMAMHGKGVEVLGLFRQMIREVKPDDITFVSVLNACSHSGLVDQGCQYFRDLKKLYKITPKIEHYACMVDLLGRAGRLEEAEILVREMPIRPNEVVLGSLLASCGLHGKLHLGEKLQQELIQIDPLNTEYHVLLSNMYKLAGKQENVNFLRQVLKDRGIRKIPGMSSIHVNGKVHQFSAGDKSHPQIRDVYIKLDEMVRRLRSAGYIPNTAQIFSGSENGIDNAEEREEKEQALFYHSEKLAIAFGLISTRPGMPLHIFKNLRICHDCHSAVKLISDIYDREIIIRDRHRFHYFKQGSCSCSDYW</sequence>